<reference evidence="2" key="1">
    <citation type="journal article" date="2019" name="Int. J. Syst. Evol. Microbiol.">
        <title>The Global Catalogue of Microorganisms (GCM) 10K type strain sequencing project: providing services to taxonomists for standard genome sequencing and annotation.</title>
        <authorList>
            <consortium name="The Broad Institute Genomics Platform"/>
            <consortium name="The Broad Institute Genome Sequencing Center for Infectious Disease"/>
            <person name="Wu L."/>
            <person name="Ma J."/>
        </authorList>
    </citation>
    <scope>NUCLEOTIDE SEQUENCE [LARGE SCALE GENOMIC DNA]</scope>
    <source>
        <strain evidence="2">CECT 7297</strain>
    </source>
</reference>
<protein>
    <submittedName>
        <fullName evidence="1">NRDE family protein</fullName>
    </submittedName>
</protein>
<keyword evidence="2" id="KW-1185">Reference proteome</keyword>
<name>A0ABV8QHZ7_9GAMM</name>
<dbReference type="Pfam" id="PF05742">
    <property type="entry name" value="TANGO2"/>
    <property type="match status" value="1"/>
</dbReference>
<dbReference type="InterPro" id="IPR008551">
    <property type="entry name" value="TANGO2"/>
</dbReference>
<gene>
    <name evidence="1" type="ORF">ACFOZ5_10115</name>
</gene>
<dbReference type="EMBL" id="JBHSDI010000013">
    <property type="protein sequence ID" value="MFC4259383.1"/>
    <property type="molecule type" value="Genomic_DNA"/>
</dbReference>
<accession>A0ABV8QHZ7</accession>
<proteinExistence type="predicted"/>
<dbReference type="PANTHER" id="PTHR17985">
    <property type="entry name" value="SER/THR-RICH PROTEIN T10 IN DGCR REGION"/>
    <property type="match status" value="1"/>
</dbReference>
<organism evidence="1 2">
    <name type="scientific">Marinobacter lacisalsi</name>
    <dbReference type="NCBI Taxonomy" id="475979"/>
    <lineage>
        <taxon>Bacteria</taxon>
        <taxon>Pseudomonadati</taxon>
        <taxon>Pseudomonadota</taxon>
        <taxon>Gammaproteobacteria</taxon>
        <taxon>Pseudomonadales</taxon>
        <taxon>Marinobacteraceae</taxon>
        <taxon>Marinobacter</taxon>
    </lineage>
</organism>
<dbReference type="PANTHER" id="PTHR17985:SF8">
    <property type="entry name" value="TRANSPORT AND GOLGI ORGANIZATION PROTEIN 2 HOMOLOG"/>
    <property type="match status" value="1"/>
</dbReference>
<dbReference type="Proteomes" id="UP001595798">
    <property type="component" value="Unassembled WGS sequence"/>
</dbReference>
<evidence type="ECO:0000313" key="2">
    <source>
        <dbReference type="Proteomes" id="UP001595798"/>
    </source>
</evidence>
<sequence length="260" mass="29466">MCLILFAIDQHRDYPLVLAANRDEFHDRPTTSMHWWPGENLLAGRDDRSGGTWLAVSPEGVVSAVTNVREGSGEPGRLTRGKLPLMIQQQPRHEIRQHLADNGNLYGGFNLIQLAHQQQGWYYSNRDAHPGRNLYRGTYGVSNHLLQSPWPKLVRLREQLRTTLAAADPKAPDHLHEALLEQLQDTTPAPDHLLPDTGIGLERERFLSSPFIQSELYGTRASTVVTLARNGEVRVTEQTWLRAGAADERQHFCWHRPART</sequence>
<dbReference type="RefSeq" id="WP_379886930.1">
    <property type="nucleotide sequence ID" value="NZ_JBHSDI010000013.1"/>
</dbReference>
<evidence type="ECO:0000313" key="1">
    <source>
        <dbReference type="EMBL" id="MFC4259383.1"/>
    </source>
</evidence>
<comment type="caution">
    <text evidence="1">The sequence shown here is derived from an EMBL/GenBank/DDBJ whole genome shotgun (WGS) entry which is preliminary data.</text>
</comment>